<dbReference type="SUPFAM" id="SSF54106">
    <property type="entry name" value="LysM domain"/>
    <property type="match status" value="2"/>
</dbReference>
<accession>A0A3Q8SB24</accession>
<dbReference type="PANTHER" id="PTHR33734:SF34">
    <property type="entry name" value="SPOIVD-ASSOCIATED FACTOR A"/>
    <property type="match status" value="1"/>
</dbReference>
<proteinExistence type="predicted"/>
<dbReference type="SMART" id="SM00257">
    <property type="entry name" value="LysM"/>
    <property type="match status" value="2"/>
</dbReference>
<dbReference type="Proteomes" id="UP000273145">
    <property type="component" value="Chromosome"/>
</dbReference>
<keyword evidence="4" id="KW-1185">Reference proteome</keyword>
<dbReference type="GO" id="GO:0008932">
    <property type="term" value="F:lytic endotransglycosylase activity"/>
    <property type="evidence" value="ECO:0007669"/>
    <property type="project" value="TreeGrafter"/>
</dbReference>
<dbReference type="InterPro" id="IPR018392">
    <property type="entry name" value="LysM"/>
</dbReference>
<dbReference type="RefSeq" id="WP_125082571.1">
    <property type="nucleotide sequence ID" value="NZ_CP034248.1"/>
</dbReference>
<dbReference type="PANTHER" id="PTHR33734">
    <property type="entry name" value="LYSM DOMAIN-CONTAINING GPI-ANCHORED PROTEIN 2"/>
    <property type="match status" value="1"/>
</dbReference>
<feature type="compositionally biased region" description="Basic residues" evidence="1">
    <location>
        <begin position="510"/>
        <end position="530"/>
    </location>
</feature>
<dbReference type="AlphaFoldDB" id="A0A3Q8SB24"/>
<reference evidence="3 4" key="1">
    <citation type="submission" date="2018-11" db="EMBL/GenBank/DDBJ databases">
        <title>Genome sequencing of Paenibacillus lentus DSM25539(T).</title>
        <authorList>
            <person name="Kook J.-K."/>
            <person name="Park S.-N."/>
            <person name="Lim Y.K."/>
        </authorList>
    </citation>
    <scope>NUCLEOTIDE SEQUENCE [LARGE SCALE GENOMIC DNA]</scope>
    <source>
        <strain evidence="3 4">DSM 25539</strain>
    </source>
</reference>
<dbReference type="Gene3D" id="3.10.350.10">
    <property type="entry name" value="LysM domain"/>
    <property type="match status" value="2"/>
</dbReference>
<feature type="compositionally biased region" description="Basic and acidic residues" evidence="1">
    <location>
        <begin position="490"/>
        <end position="509"/>
    </location>
</feature>
<organism evidence="3 4">
    <name type="scientific">Paenibacillus lentus</name>
    <dbReference type="NCBI Taxonomy" id="1338368"/>
    <lineage>
        <taxon>Bacteria</taxon>
        <taxon>Bacillati</taxon>
        <taxon>Bacillota</taxon>
        <taxon>Bacilli</taxon>
        <taxon>Bacillales</taxon>
        <taxon>Paenibacillaceae</taxon>
        <taxon>Paenibacillus</taxon>
    </lineage>
</organism>
<dbReference type="EMBL" id="CP034248">
    <property type="protein sequence ID" value="AZK46514.1"/>
    <property type="molecule type" value="Genomic_DNA"/>
</dbReference>
<dbReference type="Pfam" id="PF01476">
    <property type="entry name" value="LysM"/>
    <property type="match status" value="2"/>
</dbReference>
<protein>
    <submittedName>
        <fullName evidence="3">LysM peptidoglycan-binding domain-containing protein</fullName>
    </submittedName>
</protein>
<dbReference type="CDD" id="cd00118">
    <property type="entry name" value="LysM"/>
    <property type="match status" value="2"/>
</dbReference>
<dbReference type="OrthoDB" id="2033517at2"/>
<evidence type="ECO:0000313" key="3">
    <source>
        <dbReference type="EMBL" id="AZK46514.1"/>
    </source>
</evidence>
<feature type="compositionally biased region" description="Low complexity" evidence="1">
    <location>
        <begin position="478"/>
        <end position="489"/>
    </location>
</feature>
<evidence type="ECO:0000256" key="1">
    <source>
        <dbReference type="SAM" id="MobiDB-lite"/>
    </source>
</evidence>
<evidence type="ECO:0000313" key="4">
    <source>
        <dbReference type="Proteomes" id="UP000273145"/>
    </source>
</evidence>
<name>A0A3Q8SB24_9BACL</name>
<gene>
    <name evidence="3" type="ORF">EIM92_10320</name>
</gene>
<dbReference type="KEGG" id="plen:EIM92_10320"/>
<evidence type="ECO:0000259" key="2">
    <source>
        <dbReference type="PROSITE" id="PS51782"/>
    </source>
</evidence>
<feature type="domain" description="LysM" evidence="2">
    <location>
        <begin position="2"/>
        <end position="47"/>
    </location>
</feature>
<sequence>MKIHIVKKGDTLFDLSKKYNVPLQKLIEANPQISNPDQLGVGMKVKIPTTAVPVEEGIIYKHTVKQGDSLWKLAKAWGLPLQTLVSANPQLSDPNVLKVGEIINIPGAGSTGSNNPHDNIGANPAPISPAAKKNTAPKENIKPENVKTENIKPENIKPENVKPENIKPIAENSKPAPIAKPESIKLESVKVENIKIVENVMPMPVIPQQLPQMETKPMKYEETPCMPKQPCPELISPYQFQVEQPPMMMAEQQLPYPPCGCSGHSPQPDNLFQPYQVENEKVSSYYDFPPVWQNEVAMGEYPGLSNAPMYQSPQYVNPCAPEHYAHYGHHPHQAYQPYSYSEQEHAVPEQFWPNAPHPGGDNAPWAQASLIGNNASLYGANVFPNTPYSNSWHPPYHQPMHAYSPCGCSGHSSPIQPYANAPYLAQPYQGTMPNIPGSPLGGFGALDQMQEDCYKGGTREEDAIVQANNDAKEKASDTAQAVATTQQATKEARISEVKKSKQQGRDSASKGKKTAQRKKSSGRRKLWINQ</sequence>
<feature type="domain" description="LysM" evidence="2">
    <location>
        <begin position="60"/>
        <end position="105"/>
    </location>
</feature>
<dbReference type="PROSITE" id="PS51782">
    <property type="entry name" value="LYSM"/>
    <property type="match status" value="2"/>
</dbReference>
<feature type="region of interest" description="Disordered" evidence="1">
    <location>
        <begin position="470"/>
        <end position="530"/>
    </location>
</feature>
<dbReference type="InterPro" id="IPR036779">
    <property type="entry name" value="LysM_dom_sf"/>
</dbReference>